<feature type="compositionally biased region" description="Low complexity" evidence="1">
    <location>
        <begin position="37"/>
        <end position="52"/>
    </location>
</feature>
<dbReference type="AlphaFoldDB" id="A0A2N3MYL5"/>
<accession>A0A2N3MYL5</accession>
<dbReference type="VEuPathDB" id="FungiDB:jhhlp_008642"/>
<feature type="transmembrane region" description="Helical" evidence="2">
    <location>
        <begin position="166"/>
        <end position="189"/>
    </location>
</feature>
<feature type="region of interest" description="Disordered" evidence="1">
    <location>
        <begin position="374"/>
        <end position="419"/>
    </location>
</feature>
<feature type="transmembrane region" description="Helical" evidence="2">
    <location>
        <begin position="319"/>
        <end position="344"/>
    </location>
</feature>
<evidence type="ECO:0000256" key="2">
    <source>
        <dbReference type="SAM" id="Phobius"/>
    </source>
</evidence>
<feature type="transmembrane region" description="Helical" evidence="2">
    <location>
        <begin position="80"/>
        <end position="102"/>
    </location>
</feature>
<name>A0A2N3MYL5_9PEZI</name>
<feature type="transmembrane region" description="Helical" evidence="2">
    <location>
        <begin position="123"/>
        <end position="146"/>
    </location>
</feature>
<organism evidence="3 4">
    <name type="scientific">Lomentospora prolificans</name>
    <dbReference type="NCBI Taxonomy" id="41688"/>
    <lineage>
        <taxon>Eukaryota</taxon>
        <taxon>Fungi</taxon>
        <taxon>Dikarya</taxon>
        <taxon>Ascomycota</taxon>
        <taxon>Pezizomycotina</taxon>
        <taxon>Sordariomycetes</taxon>
        <taxon>Hypocreomycetidae</taxon>
        <taxon>Microascales</taxon>
        <taxon>Microascaceae</taxon>
        <taxon>Lomentospora</taxon>
    </lineage>
</organism>
<evidence type="ECO:0000313" key="4">
    <source>
        <dbReference type="Proteomes" id="UP000233524"/>
    </source>
</evidence>
<feature type="compositionally biased region" description="Low complexity" evidence="1">
    <location>
        <begin position="643"/>
        <end position="656"/>
    </location>
</feature>
<keyword evidence="4" id="KW-1185">Reference proteome</keyword>
<dbReference type="OrthoDB" id="5368516at2759"/>
<feature type="transmembrane region" description="Helical" evidence="2">
    <location>
        <begin position="241"/>
        <end position="264"/>
    </location>
</feature>
<dbReference type="EMBL" id="NLAX01001623">
    <property type="protein sequence ID" value="PKS05271.1"/>
    <property type="molecule type" value="Genomic_DNA"/>
</dbReference>
<feature type="region of interest" description="Disordered" evidence="1">
    <location>
        <begin position="19"/>
        <end position="54"/>
    </location>
</feature>
<dbReference type="InParanoid" id="A0A2N3MYL5"/>
<sequence>MDSNWGWLEPRSDELWARQFGGGFNNGNDNDNDDNDNSNGNRNNNGTGNAFRGFGGRNSTNTIINQFRFQAAKSIRTSTIILSVFNVVAAAATAVGILWDGYATAKRNDPKYRFRTSAFKCIGSAEAFPLILSCGIVIQGTVFAVAQSTGLKNEQVLGCTIVSQMMLPAVFIVPYIQLVFAIEVAIRALRRKNPFPPRTRWTVVLCLAVIGTLLLATYLVTHFRRPPNFCFASLFWFVQRYSQGCFAVLVIISAALLAATIIIFTKLHRHAGIDPTERIASSRMVYYLAVGFISAVLIIPFFFVLAFQNRRDRGVFNAALQLSMVASVVANVSGLMTGGLHLFLRSTSMSTIGPREKDGKYEEDRRQSFKRGIRVWTRDDDTPASSSSVPTGLRRMNTDDSFASEDDGRDGHYGDEKKDLWDDRVNPLRSHAVFPTATATALRSPQPLQAHQTHAAKSSYSLFPNNNSNLKAPTLLPATTYDPNAKEMMMEVDALKPPAPIHGFRHRRDSSLASHATVQIGLRLSNVDDMPPLNSKYFQDSRKVHDLGCPLARGADVSMQQRPSPLSNVAMDFQTNNGRDDDSVTMYADDASLIDNTDRKSLSLVPAVEQRSDCTLSPAVYKPPESPKKAKVTSPRGVGFTIPQQRGQPSPQSSTSASRDQTAVKKSDWI</sequence>
<proteinExistence type="predicted"/>
<gene>
    <name evidence="3" type="ORF">jhhlp_008642</name>
</gene>
<evidence type="ECO:0000313" key="3">
    <source>
        <dbReference type="EMBL" id="PKS05271.1"/>
    </source>
</evidence>
<feature type="transmembrane region" description="Helical" evidence="2">
    <location>
        <begin position="285"/>
        <end position="307"/>
    </location>
</feature>
<evidence type="ECO:0000256" key="1">
    <source>
        <dbReference type="SAM" id="MobiDB-lite"/>
    </source>
</evidence>
<comment type="caution">
    <text evidence="3">The sequence shown here is derived from an EMBL/GenBank/DDBJ whole genome shotgun (WGS) entry which is preliminary data.</text>
</comment>
<reference evidence="3 4" key="1">
    <citation type="journal article" date="2017" name="G3 (Bethesda)">
        <title>First Draft Genome Sequence of the Pathogenic Fungus Lomentospora prolificans (Formerly Scedosporium prolificans).</title>
        <authorList>
            <person name="Luo R."/>
            <person name="Zimin A."/>
            <person name="Workman R."/>
            <person name="Fan Y."/>
            <person name="Pertea G."/>
            <person name="Grossman N."/>
            <person name="Wear M.P."/>
            <person name="Jia B."/>
            <person name="Miller H."/>
            <person name="Casadevall A."/>
            <person name="Timp W."/>
            <person name="Zhang S.X."/>
            <person name="Salzberg S.L."/>
        </authorList>
    </citation>
    <scope>NUCLEOTIDE SEQUENCE [LARGE SCALE GENOMIC DNA]</scope>
    <source>
        <strain evidence="3 4">JHH-5317</strain>
    </source>
</reference>
<keyword evidence="2" id="KW-0472">Membrane</keyword>
<dbReference type="STRING" id="41688.A0A2N3MYL5"/>
<keyword evidence="2" id="KW-1133">Transmembrane helix</keyword>
<feature type="compositionally biased region" description="Basic and acidic residues" evidence="1">
    <location>
        <begin position="409"/>
        <end position="419"/>
    </location>
</feature>
<dbReference type="Proteomes" id="UP000233524">
    <property type="component" value="Unassembled WGS sequence"/>
</dbReference>
<feature type="region of interest" description="Disordered" evidence="1">
    <location>
        <begin position="616"/>
        <end position="670"/>
    </location>
</feature>
<keyword evidence="2" id="KW-0812">Transmembrane</keyword>
<feature type="transmembrane region" description="Helical" evidence="2">
    <location>
        <begin position="201"/>
        <end position="221"/>
    </location>
</feature>
<protein>
    <submittedName>
        <fullName evidence="3">Uncharacterized protein</fullName>
    </submittedName>
</protein>